<organism evidence="8 9">
    <name type="scientific">Ideonella azotifigens</name>
    <dbReference type="NCBI Taxonomy" id="513160"/>
    <lineage>
        <taxon>Bacteria</taxon>
        <taxon>Pseudomonadati</taxon>
        <taxon>Pseudomonadota</taxon>
        <taxon>Betaproteobacteria</taxon>
        <taxon>Burkholderiales</taxon>
        <taxon>Sphaerotilaceae</taxon>
        <taxon>Ideonella</taxon>
    </lineage>
</organism>
<proteinExistence type="predicted"/>
<dbReference type="CDD" id="cd16917">
    <property type="entry name" value="HATPase_UhpB-NarQ-NarX-like"/>
    <property type="match status" value="1"/>
</dbReference>
<dbReference type="Gene3D" id="3.30.565.10">
    <property type="entry name" value="Histidine kinase-like ATPase, C-terminal domain"/>
    <property type="match status" value="1"/>
</dbReference>
<feature type="chain" id="PRO_5045673010" description="Histidine kinase/HSP90-like ATPase domain-containing protein" evidence="5">
    <location>
        <begin position="25"/>
        <end position="289"/>
    </location>
</feature>
<protein>
    <recommendedName>
        <fullName evidence="10">Histidine kinase/HSP90-like ATPase domain-containing protein</fullName>
    </recommendedName>
</protein>
<reference evidence="8 9" key="1">
    <citation type="journal article" date="2019" name="Int. J. Syst. Evol. Microbiol.">
        <title>The Global Catalogue of Microorganisms (GCM) 10K type strain sequencing project: providing services to taxonomists for standard genome sequencing and annotation.</title>
        <authorList>
            <consortium name="The Broad Institute Genomics Platform"/>
            <consortium name="The Broad Institute Genome Sequencing Center for Infectious Disease"/>
            <person name="Wu L."/>
            <person name="Ma J."/>
        </authorList>
    </citation>
    <scope>NUCLEOTIDE SEQUENCE [LARGE SCALE GENOMIC DNA]</scope>
    <source>
        <strain evidence="8 9">JCM 15503</strain>
    </source>
</reference>
<accession>A0ABN1JWC5</accession>
<dbReference type="PANTHER" id="PTHR24421">
    <property type="entry name" value="NITRATE/NITRITE SENSOR PROTEIN NARX-RELATED"/>
    <property type="match status" value="1"/>
</dbReference>
<keyword evidence="5" id="KW-0732">Signal</keyword>
<evidence type="ECO:0000256" key="3">
    <source>
        <dbReference type="ARBA" id="ARBA00023012"/>
    </source>
</evidence>
<dbReference type="Pfam" id="PF02518">
    <property type="entry name" value="HATPase_c"/>
    <property type="match status" value="1"/>
</dbReference>
<keyword evidence="4" id="KW-1133">Transmembrane helix</keyword>
<dbReference type="Gene3D" id="1.20.5.1930">
    <property type="match status" value="1"/>
</dbReference>
<evidence type="ECO:0000259" key="6">
    <source>
        <dbReference type="Pfam" id="PF02518"/>
    </source>
</evidence>
<dbReference type="Proteomes" id="UP001500279">
    <property type="component" value="Unassembled WGS sequence"/>
</dbReference>
<evidence type="ECO:0000313" key="9">
    <source>
        <dbReference type="Proteomes" id="UP001500279"/>
    </source>
</evidence>
<dbReference type="Pfam" id="PF07730">
    <property type="entry name" value="HisKA_3"/>
    <property type="match status" value="1"/>
</dbReference>
<evidence type="ECO:0008006" key="10">
    <source>
        <dbReference type="Google" id="ProtNLM"/>
    </source>
</evidence>
<evidence type="ECO:0000256" key="1">
    <source>
        <dbReference type="ARBA" id="ARBA00022679"/>
    </source>
</evidence>
<dbReference type="EMBL" id="BAAAEW010000007">
    <property type="protein sequence ID" value="GAA0747892.1"/>
    <property type="molecule type" value="Genomic_DNA"/>
</dbReference>
<name>A0ABN1JWC5_9BURK</name>
<dbReference type="InterPro" id="IPR003594">
    <property type="entry name" value="HATPase_dom"/>
</dbReference>
<keyword evidence="2" id="KW-0418">Kinase</keyword>
<keyword evidence="9" id="KW-1185">Reference proteome</keyword>
<dbReference type="SUPFAM" id="SSF55874">
    <property type="entry name" value="ATPase domain of HSP90 chaperone/DNA topoisomerase II/histidine kinase"/>
    <property type="match status" value="1"/>
</dbReference>
<gene>
    <name evidence="8" type="ORF">GCM10009107_16850</name>
</gene>
<evidence type="ECO:0000259" key="7">
    <source>
        <dbReference type="Pfam" id="PF07730"/>
    </source>
</evidence>
<feature type="domain" description="Histidine kinase/HSP90-like ATPase" evidence="6">
    <location>
        <begin position="186"/>
        <end position="276"/>
    </location>
</feature>
<comment type="caution">
    <text evidence="8">The sequence shown here is derived from an EMBL/GenBank/DDBJ whole genome shotgun (WGS) entry which is preliminary data.</text>
</comment>
<evidence type="ECO:0000256" key="5">
    <source>
        <dbReference type="SAM" id="SignalP"/>
    </source>
</evidence>
<feature type="signal peptide" evidence="5">
    <location>
        <begin position="1"/>
        <end position="24"/>
    </location>
</feature>
<feature type="domain" description="Signal transduction histidine kinase subgroup 3 dimerisation and phosphoacceptor" evidence="7">
    <location>
        <begin position="80"/>
        <end position="143"/>
    </location>
</feature>
<keyword evidence="3" id="KW-0902">Two-component regulatory system</keyword>
<sequence length="289" mass="31798">MKRSLRRLPWCRLVCLLSCGSVWGADQGPAPPLAFIRSDGFIVFCGVGVALLALAAFRFCVQRAAARMRARFEERMAEQTCIARELQDTLLQSTQGLILQFQAAVDHMSPEDPARAALLEALDRVEAMLTTGRERVLDLRTSEEPLGDLPVAYAATGEALRQGRNVTFRTIVDGTARDLQPFVKAELYRIGREALLNAFRHAHAATIEIQIVYGEDRLSIRIRDDGTGVDARMLGQDKGPAHWGVVGMQARAARIGARLDFWSRAGAGTEIELRISAALAYKPPSKIGR</sequence>
<keyword evidence="1" id="KW-0808">Transferase</keyword>
<keyword evidence="4" id="KW-0472">Membrane</keyword>
<evidence type="ECO:0000256" key="2">
    <source>
        <dbReference type="ARBA" id="ARBA00022777"/>
    </source>
</evidence>
<feature type="transmembrane region" description="Helical" evidence="4">
    <location>
        <begin position="40"/>
        <end position="61"/>
    </location>
</feature>
<evidence type="ECO:0000256" key="4">
    <source>
        <dbReference type="SAM" id="Phobius"/>
    </source>
</evidence>
<dbReference type="InterPro" id="IPR050482">
    <property type="entry name" value="Sensor_HK_TwoCompSys"/>
</dbReference>
<dbReference type="PANTHER" id="PTHR24421:SF62">
    <property type="entry name" value="SENSORY TRANSDUCTION HISTIDINE KINASE"/>
    <property type="match status" value="1"/>
</dbReference>
<evidence type="ECO:0000313" key="8">
    <source>
        <dbReference type="EMBL" id="GAA0747892.1"/>
    </source>
</evidence>
<keyword evidence="4" id="KW-0812">Transmembrane</keyword>
<dbReference type="InterPro" id="IPR011712">
    <property type="entry name" value="Sig_transdc_His_kin_sub3_dim/P"/>
</dbReference>
<dbReference type="InterPro" id="IPR036890">
    <property type="entry name" value="HATPase_C_sf"/>
</dbReference>